<dbReference type="InterPro" id="IPR012337">
    <property type="entry name" value="RNaseH-like_sf"/>
</dbReference>
<comment type="caution">
    <text evidence="11">The sequence shown here is derived from an EMBL/GenBank/DDBJ whole genome shotgun (WGS) entry which is preliminary data.</text>
</comment>
<proteinExistence type="inferred from homology"/>
<evidence type="ECO:0000313" key="11">
    <source>
        <dbReference type="EMBL" id="KAJ4453611.1"/>
    </source>
</evidence>
<evidence type="ECO:0000259" key="9">
    <source>
        <dbReference type="Pfam" id="PF00136"/>
    </source>
</evidence>
<dbReference type="InterPro" id="IPR043502">
    <property type="entry name" value="DNA/RNA_pol_sf"/>
</dbReference>
<protein>
    <recommendedName>
        <fullName evidence="7">DNA polymerase delta catalytic subunit</fullName>
        <ecNumber evidence="2">2.7.7.7</ecNumber>
    </recommendedName>
</protein>
<keyword evidence="3" id="KW-0808">Transferase</keyword>
<keyword evidence="4" id="KW-0548">Nucleotidyltransferase</keyword>
<evidence type="ECO:0000256" key="4">
    <source>
        <dbReference type="ARBA" id="ARBA00022695"/>
    </source>
</evidence>
<dbReference type="EC" id="2.7.7.7" evidence="2"/>
<dbReference type="InterPro" id="IPR006133">
    <property type="entry name" value="DNA-dir_DNA_pol_B_exonuc"/>
</dbReference>
<comment type="catalytic activity">
    <reaction evidence="8">
        <text>DNA(n) + a 2'-deoxyribonucleoside 5'-triphosphate = DNA(n+1) + diphosphate</text>
        <dbReference type="Rhea" id="RHEA:22508"/>
        <dbReference type="Rhea" id="RHEA-COMP:17339"/>
        <dbReference type="Rhea" id="RHEA-COMP:17340"/>
        <dbReference type="ChEBI" id="CHEBI:33019"/>
        <dbReference type="ChEBI" id="CHEBI:61560"/>
        <dbReference type="ChEBI" id="CHEBI:173112"/>
        <dbReference type="EC" id="2.7.7.7"/>
    </reaction>
</comment>
<sequence>MESFVQRFDALVAQYPDEFKQIPVQLTARQTRTFAALREDVSKITNGKEALKRYHAIIDPIQVAFAKWCKDNDKVPLEECTLPPYVPPPPPVELPLDEETGCEIVDSVASVASIRAATKKLYAVDATDEPLVPGSTYRNALVFKKLYYFERLDGVFEMRRHFNWCPELQVEGRYKAGDERHTLEKAINEFDLHFECPPPVLISIDIETYTDGPPTGEKPKPKNPNSHIGVVCASVRRDDSIVDRRVFTWDRTGERELDPLKIQRGPKMYVGASEVEMIMELATFVRGFGERGEEVILTGWNISQQLFFEPFDDDDAKPYDDRNRKSFGYDIPWIEARAGAASVHQNAWPHGRACGGAITYSSLFGLHVGIVDMMTWTKMQFRAADGPENLKLDTVLAFLKLPLKQRHGMSYAMMNDIMANPHYNDGNPEHCFENIIRYCLYDCDAVLHIAQKLDYMPKLRCFMEVTGITLSAYISYTQAAWAMTFLARFAWMKREFVKLAWNYGGGGVKNGQYTGAVNWSVVEYVVEALCMMFDFTGLYASIMRAYRISPFSFIGTFASLAEVFADGRTPENTTYVRNPTEEEVAAANAATEGIFNALQLFREDTNTLNTYTAFAILEHDPFTETVEYFTDERTKHKKLLKEARARGDTDKVGYHNMMQLCFKTMANSLYGLLGTPFVCYVFNEKCAAAVAAAARDAILRASAIAGKRGRKLFIDTDSTAVELAPEYRPPLDFTTQAGVDAFNAWGKSMQETINAELKQSYTEAAMFPVSHQRFITFAFEAVFTHAYFAKRKTYYKMAIPADGVKVGVEPEFSFKGTQFSVQSALVRDRTLALLKRLIMIPQHLHAVCLAKFYTDELANIQANPLPYARKQT</sequence>
<evidence type="ECO:0000313" key="12">
    <source>
        <dbReference type="Proteomes" id="UP001141327"/>
    </source>
</evidence>
<dbReference type="InterPro" id="IPR006134">
    <property type="entry name" value="DNA-dir_DNA_pol_B_multi_dom"/>
</dbReference>
<dbReference type="Gene3D" id="3.90.1600.10">
    <property type="entry name" value="Palm domain of DNA polymerase"/>
    <property type="match status" value="1"/>
</dbReference>
<gene>
    <name evidence="11" type="ORF">PAPYR_11880</name>
</gene>
<evidence type="ECO:0000259" key="10">
    <source>
        <dbReference type="Pfam" id="PF03104"/>
    </source>
</evidence>
<organism evidence="11 12">
    <name type="scientific">Paratrimastix pyriformis</name>
    <dbReference type="NCBI Taxonomy" id="342808"/>
    <lineage>
        <taxon>Eukaryota</taxon>
        <taxon>Metamonada</taxon>
        <taxon>Preaxostyla</taxon>
        <taxon>Paratrimastigidae</taxon>
        <taxon>Paratrimastix</taxon>
    </lineage>
</organism>
<dbReference type="InterPro" id="IPR050240">
    <property type="entry name" value="DNA_pol_type-B"/>
</dbReference>
<dbReference type="Pfam" id="PF00136">
    <property type="entry name" value="DNA_pol_B"/>
    <property type="match status" value="1"/>
</dbReference>
<dbReference type="Gene3D" id="1.10.287.690">
    <property type="entry name" value="Helix hairpin bin"/>
    <property type="match status" value="1"/>
</dbReference>
<comment type="similarity">
    <text evidence="1">Belongs to the DNA polymerase type-B family.</text>
</comment>
<dbReference type="Proteomes" id="UP001141327">
    <property type="component" value="Unassembled WGS sequence"/>
</dbReference>
<dbReference type="SUPFAM" id="SSF53098">
    <property type="entry name" value="Ribonuclease H-like"/>
    <property type="match status" value="1"/>
</dbReference>
<evidence type="ECO:0000256" key="8">
    <source>
        <dbReference type="ARBA" id="ARBA00049244"/>
    </source>
</evidence>
<dbReference type="InterPro" id="IPR036397">
    <property type="entry name" value="RNaseH_sf"/>
</dbReference>
<dbReference type="EMBL" id="JAPMOS010000237">
    <property type="protein sequence ID" value="KAJ4453611.1"/>
    <property type="molecule type" value="Genomic_DNA"/>
</dbReference>
<dbReference type="InterPro" id="IPR023211">
    <property type="entry name" value="DNA_pol_palm_dom_sf"/>
</dbReference>
<dbReference type="PANTHER" id="PTHR10322:SF23">
    <property type="entry name" value="DNA POLYMERASE DELTA CATALYTIC SUBUNIT"/>
    <property type="match status" value="1"/>
</dbReference>
<feature type="domain" description="DNA-directed DNA polymerase family B multifunctional" evidence="9">
    <location>
        <begin position="513"/>
        <end position="710"/>
    </location>
</feature>
<evidence type="ECO:0000256" key="2">
    <source>
        <dbReference type="ARBA" id="ARBA00012417"/>
    </source>
</evidence>
<evidence type="ECO:0000256" key="3">
    <source>
        <dbReference type="ARBA" id="ARBA00022679"/>
    </source>
</evidence>
<evidence type="ECO:0000256" key="5">
    <source>
        <dbReference type="ARBA" id="ARBA00022932"/>
    </source>
</evidence>
<dbReference type="InterPro" id="IPR006172">
    <property type="entry name" value="DNA-dir_DNA_pol_B"/>
</dbReference>
<dbReference type="PANTHER" id="PTHR10322">
    <property type="entry name" value="DNA POLYMERASE CATALYTIC SUBUNIT"/>
    <property type="match status" value="1"/>
</dbReference>
<evidence type="ECO:0000256" key="7">
    <source>
        <dbReference type="ARBA" id="ARBA00024411"/>
    </source>
</evidence>
<reference evidence="11" key="1">
    <citation type="journal article" date="2022" name="bioRxiv">
        <title>Genomics of Preaxostyla Flagellates Illuminates Evolutionary Transitions and the Path Towards Mitochondrial Loss.</title>
        <authorList>
            <person name="Novak L.V.F."/>
            <person name="Treitli S.C."/>
            <person name="Pyrih J."/>
            <person name="Halakuc P."/>
            <person name="Pipaliya S.V."/>
            <person name="Vacek V."/>
            <person name="Brzon O."/>
            <person name="Soukal P."/>
            <person name="Eme L."/>
            <person name="Dacks J.B."/>
            <person name="Karnkowska A."/>
            <person name="Elias M."/>
            <person name="Hampl V."/>
        </authorList>
    </citation>
    <scope>NUCLEOTIDE SEQUENCE</scope>
    <source>
        <strain evidence="11">RCP-MX</strain>
    </source>
</reference>
<keyword evidence="6" id="KW-0238">DNA-binding</keyword>
<feature type="domain" description="DNA-directed DNA polymerase family B exonuclease" evidence="10">
    <location>
        <begin position="191"/>
        <end position="303"/>
    </location>
</feature>
<name>A0ABQ8U2V6_9EUKA</name>
<accession>A0ABQ8U2V6</accession>
<evidence type="ECO:0000256" key="1">
    <source>
        <dbReference type="ARBA" id="ARBA00005755"/>
    </source>
</evidence>
<evidence type="ECO:0000256" key="6">
    <source>
        <dbReference type="ARBA" id="ARBA00023125"/>
    </source>
</evidence>
<keyword evidence="12" id="KW-1185">Reference proteome</keyword>
<dbReference type="SUPFAM" id="SSF56672">
    <property type="entry name" value="DNA/RNA polymerases"/>
    <property type="match status" value="1"/>
</dbReference>
<keyword evidence="5" id="KW-0239">DNA-directed DNA polymerase</keyword>
<dbReference type="Pfam" id="PF03104">
    <property type="entry name" value="DNA_pol_B_exo1"/>
    <property type="match status" value="1"/>
</dbReference>
<dbReference type="SMART" id="SM00486">
    <property type="entry name" value="POLBc"/>
    <property type="match status" value="1"/>
</dbReference>
<dbReference type="Gene3D" id="3.30.420.10">
    <property type="entry name" value="Ribonuclease H-like superfamily/Ribonuclease H"/>
    <property type="match status" value="1"/>
</dbReference>